<dbReference type="Proteomes" id="UP000824107">
    <property type="component" value="Unassembled WGS sequence"/>
</dbReference>
<dbReference type="EMBL" id="DVNC01000046">
    <property type="protein sequence ID" value="HIU53758.1"/>
    <property type="molecule type" value="Genomic_DNA"/>
</dbReference>
<comment type="caution">
    <text evidence="2">The sequence shown here is derived from an EMBL/GenBank/DDBJ whole genome shotgun (WGS) entry which is preliminary data.</text>
</comment>
<organism evidence="2 3">
    <name type="scientific">Candidatus Scatocola faecipullorum</name>
    <dbReference type="NCBI Taxonomy" id="2840917"/>
    <lineage>
        <taxon>Bacteria</taxon>
        <taxon>Pseudomonadati</taxon>
        <taxon>Pseudomonadota</taxon>
        <taxon>Alphaproteobacteria</taxon>
        <taxon>Rhodospirillales</taxon>
        <taxon>Rhodospirillaceae</taxon>
        <taxon>Rhodospirillaceae incertae sedis</taxon>
        <taxon>Candidatus Scatocola</taxon>
    </lineage>
</organism>
<name>A0A9D1M4K7_9PROT</name>
<protein>
    <submittedName>
        <fullName evidence="2">N-acetyltransferase</fullName>
    </submittedName>
</protein>
<dbReference type="GO" id="GO:0016747">
    <property type="term" value="F:acyltransferase activity, transferring groups other than amino-acyl groups"/>
    <property type="evidence" value="ECO:0007669"/>
    <property type="project" value="InterPro"/>
</dbReference>
<feature type="domain" description="N-acetyltransferase" evidence="1">
    <location>
        <begin position="1"/>
        <end position="151"/>
    </location>
</feature>
<evidence type="ECO:0000259" key="1">
    <source>
        <dbReference type="PROSITE" id="PS51186"/>
    </source>
</evidence>
<dbReference type="InterPro" id="IPR050276">
    <property type="entry name" value="MshD_Acetyltransferase"/>
</dbReference>
<dbReference type="PANTHER" id="PTHR43617:SF2">
    <property type="entry name" value="UPF0039 PROTEIN SLL0451"/>
    <property type="match status" value="1"/>
</dbReference>
<reference evidence="2" key="1">
    <citation type="submission" date="2020-10" db="EMBL/GenBank/DDBJ databases">
        <authorList>
            <person name="Gilroy R."/>
        </authorList>
    </citation>
    <scope>NUCLEOTIDE SEQUENCE</scope>
    <source>
        <strain evidence="2">ChiW3-316</strain>
    </source>
</reference>
<dbReference type="PANTHER" id="PTHR43617">
    <property type="entry name" value="L-AMINO ACID N-ACETYLTRANSFERASE"/>
    <property type="match status" value="1"/>
</dbReference>
<proteinExistence type="predicted"/>
<dbReference type="PROSITE" id="PS51186">
    <property type="entry name" value="GNAT"/>
    <property type="match status" value="1"/>
</dbReference>
<dbReference type="InterPro" id="IPR016181">
    <property type="entry name" value="Acyl_CoA_acyltransferase"/>
</dbReference>
<gene>
    <name evidence="2" type="ORF">IAD20_06725</name>
</gene>
<accession>A0A9D1M4K7</accession>
<dbReference type="Pfam" id="PF00583">
    <property type="entry name" value="Acetyltransf_1"/>
    <property type="match status" value="1"/>
</dbReference>
<dbReference type="Gene3D" id="3.40.630.30">
    <property type="match status" value="1"/>
</dbReference>
<evidence type="ECO:0000313" key="3">
    <source>
        <dbReference type="Proteomes" id="UP000824107"/>
    </source>
</evidence>
<evidence type="ECO:0000313" key="2">
    <source>
        <dbReference type="EMBL" id="HIU53758.1"/>
    </source>
</evidence>
<dbReference type="SUPFAM" id="SSF55729">
    <property type="entry name" value="Acyl-CoA N-acyltransferases (Nat)"/>
    <property type="match status" value="1"/>
</dbReference>
<dbReference type="CDD" id="cd04301">
    <property type="entry name" value="NAT_SF"/>
    <property type="match status" value="1"/>
</dbReference>
<sequence>MNIRREQPADYAAIYELVKQAFEHAEHTDHDEHNLVNRLRQSPFYLPELALVAETGGIIVGHIMFTETRVGDSRQLLLAPLSVLPQYQNCGIGSALIKEGHRKAKELGYEYCFLVGHTGYYPRFGYVRASALGVTCSLEFPDENFMVCDLQNQNIQLNASLTIAQEFFA</sequence>
<dbReference type="InterPro" id="IPR000182">
    <property type="entry name" value="GNAT_dom"/>
</dbReference>
<reference evidence="2" key="2">
    <citation type="journal article" date="2021" name="PeerJ">
        <title>Extensive microbial diversity within the chicken gut microbiome revealed by metagenomics and culture.</title>
        <authorList>
            <person name="Gilroy R."/>
            <person name="Ravi A."/>
            <person name="Getino M."/>
            <person name="Pursley I."/>
            <person name="Horton D.L."/>
            <person name="Alikhan N.F."/>
            <person name="Baker D."/>
            <person name="Gharbi K."/>
            <person name="Hall N."/>
            <person name="Watson M."/>
            <person name="Adriaenssens E.M."/>
            <person name="Foster-Nyarko E."/>
            <person name="Jarju S."/>
            <person name="Secka A."/>
            <person name="Antonio M."/>
            <person name="Oren A."/>
            <person name="Chaudhuri R.R."/>
            <person name="La Ragione R."/>
            <person name="Hildebrand F."/>
            <person name="Pallen M.J."/>
        </authorList>
    </citation>
    <scope>NUCLEOTIDE SEQUENCE</scope>
    <source>
        <strain evidence="2">ChiW3-316</strain>
    </source>
</reference>
<dbReference type="AlphaFoldDB" id="A0A9D1M4K7"/>